<evidence type="ECO:0000313" key="3">
    <source>
        <dbReference type="EMBL" id="MBB6505746.1"/>
    </source>
</evidence>
<keyword evidence="1" id="KW-0812">Transmembrane</keyword>
<reference evidence="3 4" key="2">
    <citation type="submission" date="2020-08" db="EMBL/GenBank/DDBJ databases">
        <authorList>
            <person name="Partida-Martinez L."/>
            <person name="Huntemann M."/>
            <person name="Clum A."/>
            <person name="Wang J."/>
            <person name="Palaniappan K."/>
            <person name="Ritter S."/>
            <person name="Chen I.-M."/>
            <person name="Stamatis D."/>
            <person name="Reddy T."/>
            <person name="O'Malley R."/>
            <person name="Daum C."/>
            <person name="Shapiro N."/>
            <person name="Ivanova N."/>
            <person name="Kyrpides N."/>
            <person name="Woyke T."/>
        </authorList>
    </citation>
    <scope>NUCLEOTIDE SEQUENCE [LARGE SCALE GENOMIC DNA]</scope>
    <source>
        <strain evidence="3 4">AS3.13</strain>
    </source>
</reference>
<protein>
    <recommendedName>
        <fullName evidence="2">Glucosamine inositolphosphorylceramide transferase 1 N-terminal domain-containing protein</fullName>
    </recommendedName>
</protein>
<name>A0A7X0JDQ9_9SPHN</name>
<gene>
    <name evidence="3" type="ORF">F4693_002741</name>
</gene>
<feature type="domain" description="Glucosamine inositolphosphorylceramide transferase 1 N-terminal" evidence="2">
    <location>
        <begin position="338"/>
        <end position="459"/>
    </location>
</feature>
<evidence type="ECO:0000259" key="2">
    <source>
        <dbReference type="Pfam" id="PF24793"/>
    </source>
</evidence>
<organism evidence="3 4">
    <name type="scientific">Sphingomonas endophytica</name>
    <dbReference type="NCBI Taxonomy" id="869719"/>
    <lineage>
        <taxon>Bacteria</taxon>
        <taxon>Pseudomonadati</taxon>
        <taxon>Pseudomonadota</taxon>
        <taxon>Alphaproteobacteria</taxon>
        <taxon>Sphingomonadales</taxon>
        <taxon>Sphingomonadaceae</taxon>
        <taxon>Sphingomonas</taxon>
    </lineage>
</organism>
<dbReference type="RefSeq" id="WP_221434947.1">
    <property type="nucleotide sequence ID" value="NZ_JACHBT010000014.1"/>
</dbReference>
<dbReference type="SUPFAM" id="SSF53328">
    <property type="entry name" value="Formyltransferase"/>
    <property type="match status" value="1"/>
</dbReference>
<dbReference type="Pfam" id="PF24793">
    <property type="entry name" value="GINT1_N"/>
    <property type="match status" value="1"/>
</dbReference>
<keyword evidence="1" id="KW-0472">Membrane</keyword>
<reference evidence="3 4" key="1">
    <citation type="submission" date="2020-08" db="EMBL/GenBank/DDBJ databases">
        <title>The Agave Microbiome: Exploring the role of microbial communities in plant adaptations to desert environments.</title>
        <authorList>
            <person name="Partida-Martinez L.P."/>
        </authorList>
    </citation>
    <scope>NUCLEOTIDE SEQUENCE [LARGE SCALE GENOMIC DNA]</scope>
    <source>
        <strain evidence="3 4">AS3.13</strain>
    </source>
</reference>
<dbReference type="AlphaFoldDB" id="A0A7X0JDQ9"/>
<accession>A0A7X0JDQ9</accession>
<dbReference type="Gene3D" id="3.40.50.170">
    <property type="entry name" value="Formyl transferase, N-terminal domain"/>
    <property type="match status" value="1"/>
</dbReference>
<evidence type="ECO:0000256" key="1">
    <source>
        <dbReference type="SAM" id="Phobius"/>
    </source>
</evidence>
<dbReference type="Proteomes" id="UP000522313">
    <property type="component" value="Unassembled WGS sequence"/>
</dbReference>
<dbReference type="EMBL" id="JACHBT010000014">
    <property type="protein sequence ID" value="MBB6505746.1"/>
    <property type="molecule type" value="Genomic_DNA"/>
</dbReference>
<evidence type="ECO:0000313" key="4">
    <source>
        <dbReference type="Proteomes" id="UP000522313"/>
    </source>
</evidence>
<sequence>MAFQPVAARYLSLDYAIVREQQSLMPPAPLRFVVLCDSLHFERWQAQSIREAVAAGVAVPVGVVIREADPPPREKRRWARRWQARQLLVWRLFDRFYTRRRSRAIVQEDLSTMFADVANVHDTPVRQGKFGEALGDTALEFVKALQPDFVLRFSYGILRGDILDIPTYGVWSYHHGDPAKYRGQPPGFWEIAEGSPVVGSILQVLSDELDGGRILWQGTFQTRASSYVKTRDTMYLGSAPWLRSTCAAILATGRPPAAPLPGSKGRVYRQPDNRTMVRFLWKTVRAFVASQVTYRFYRQDWNCGVIAAPIADVSGIMGADWQARSLQSVTWMQPPRGEFYADPFGHQIGSGPAIRLFFERLPWRTKKGEIATATFSDGRFGETHCAMSAETHLSYPFTLEIDGRPFFVPEHAAARNVSRFATDQSGTVTSKVTMFAHMPLIDTTFVEWEGKTWAFATMETASDNTDLFLFGEALATQITARLAVFYISLANLLSLKARRPR</sequence>
<feature type="transmembrane region" description="Helical" evidence="1">
    <location>
        <begin position="478"/>
        <end position="495"/>
    </location>
</feature>
<proteinExistence type="predicted"/>
<dbReference type="InterPro" id="IPR056442">
    <property type="entry name" value="GINT1_N"/>
</dbReference>
<keyword evidence="1" id="KW-1133">Transmembrane helix</keyword>
<comment type="caution">
    <text evidence="3">The sequence shown here is derived from an EMBL/GenBank/DDBJ whole genome shotgun (WGS) entry which is preliminary data.</text>
</comment>
<dbReference type="InterPro" id="IPR036477">
    <property type="entry name" value="Formyl_transf_N_sf"/>
</dbReference>